<organism evidence="8 9">
    <name type="scientific">Verrucomicrobia subdivision 6 bacterium BACL9 MAG-120507-bin52</name>
    <dbReference type="NCBI Taxonomy" id="1655590"/>
    <lineage>
        <taxon>Bacteria</taxon>
        <taxon>Pseudomonadati</taxon>
        <taxon>Verrucomicrobiota</taxon>
        <taxon>Verrucomicrobiia</taxon>
        <taxon>Verrucomicrobiales</taxon>
        <taxon>Verrucomicrobia subdivision 6</taxon>
    </lineage>
</organism>
<dbReference type="EMBL" id="LIBO01000220">
    <property type="protein sequence ID" value="KRO61741.1"/>
    <property type="molecule type" value="Genomic_DNA"/>
</dbReference>
<dbReference type="NCBIfam" id="TIGR00188">
    <property type="entry name" value="rnpA"/>
    <property type="match status" value="1"/>
</dbReference>
<dbReference type="InterPro" id="IPR000100">
    <property type="entry name" value="RNase_P"/>
</dbReference>
<dbReference type="GO" id="GO:0001682">
    <property type="term" value="P:tRNA 5'-leader removal"/>
    <property type="evidence" value="ECO:0007669"/>
    <property type="project" value="UniProtKB-UniRule"/>
</dbReference>
<dbReference type="InterPro" id="IPR014721">
    <property type="entry name" value="Ribsml_uS5_D2-typ_fold_subgr"/>
</dbReference>
<evidence type="ECO:0000256" key="6">
    <source>
        <dbReference type="HAMAP-Rule" id="MF_00227"/>
    </source>
</evidence>
<evidence type="ECO:0000256" key="5">
    <source>
        <dbReference type="ARBA" id="ARBA00022884"/>
    </source>
</evidence>
<proteinExistence type="inferred from homology"/>
<dbReference type="HAMAP" id="MF_00227">
    <property type="entry name" value="RNase_P"/>
    <property type="match status" value="1"/>
</dbReference>
<evidence type="ECO:0000313" key="8">
    <source>
        <dbReference type="EMBL" id="KRO61741.1"/>
    </source>
</evidence>
<comment type="caution">
    <text evidence="8">The sequence shown here is derived from an EMBL/GenBank/DDBJ whole genome shotgun (WGS) entry which is preliminary data.</text>
</comment>
<dbReference type="Gene3D" id="3.30.230.10">
    <property type="match status" value="1"/>
</dbReference>
<dbReference type="GO" id="GO:0030677">
    <property type="term" value="C:ribonuclease P complex"/>
    <property type="evidence" value="ECO:0007669"/>
    <property type="project" value="TreeGrafter"/>
</dbReference>
<gene>
    <name evidence="6" type="primary">rnpA</name>
    <name evidence="8" type="ORF">ABR82_07150</name>
</gene>
<dbReference type="GO" id="GO:0004526">
    <property type="term" value="F:ribonuclease P activity"/>
    <property type="evidence" value="ECO:0007669"/>
    <property type="project" value="UniProtKB-UniRule"/>
</dbReference>
<dbReference type="Pfam" id="PF00825">
    <property type="entry name" value="Ribonuclease_P"/>
    <property type="match status" value="1"/>
</dbReference>
<dbReference type="PANTHER" id="PTHR33992">
    <property type="entry name" value="RIBONUCLEASE P PROTEIN COMPONENT"/>
    <property type="match status" value="1"/>
</dbReference>
<name>A0A0R2RMY4_9BACT</name>
<dbReference type="InterPro" id="IPR020568">
    <property type="entry name" value="Ribosomal_Su5_D2-typ_SF"/>
</dbReference>
<comment type="similarity">
    <text evidence="6">Belongs to the RnpA family.</text>
</comment>
<keyword evidence="5 6" id="KW-0694">RNA-binding</keyword>
<protein>
    <recommendedName>
        <fullName evidence="6 7">Ribonuclease P protein component</fullName>
        <shortName evidence="6">RNase P protein</shortName>
        <shortName evidence="6">RNaseP protein</shortName>
        <ecNumber evidence="6 7">3.1.26.5</ecNumber>
    </recommendedName>
    <alternativeName>
        <fullName evidence="6">Protein C5</fullName>
    </alternativeName>
</protein>
<dbReference type="PANTHER" id="PTHR33992:SF1">
    <property type="entry name" value="RIBONUCLEASE P PROTEIN COMPONENT"/>
    <property type="match status" value="1"/>
</dbReference>
<comment type="subunit">
    <text evidence="6">Consists of a catalytic RNA component (M1 or rnpB) and a protein subunit.</text>
</comment>
<dbReference type="AlphaFoldDB" id="A0A0R2RMY4"/>
<evidence type="ECO:0000256" key="4">
    <source>
        <dbReference type="ARBA" id="ARBA00022801"/>
    </source>
</evidence>
<keyword evidence="2 6" id="KW-0540">Nuclease</keyword>
<dbReference type="GO" id="GO:0000049">
    <property type="term" value="F:tRNA binding"/>
    <property type="evidence" value="ECO:0007669"/>
    <property type="project" value="UniProtKB-UniRule"/>
</dbReference>
<keyword evidence="3 6" id="KW-0255">Endonuclease</keyword>
<evidence type="ECO:0000313" key="9">
    <source>
        <dbReference type="Proteomes" id="UP000051269"/>
    </source>
</evidence>
<evidence type="ECO:0000256" key="7">
    <source>
        <dbReference type="NCBIfam" id="TIGR00188"/>
    </source>
</evidence>
<evidence type="ECO:0000256" key="2">
    <source>
        <dbReference type="ARBA" id="ARBA00022722"/>
    </source>
</evidence>
<evidence type="ECO:0000256" key="1">
    <source>
        <dbReference type="ARBA" id="ARBA00022694"/>
    </source>
</evidence>
<sequence>MRADVAAFCLKVWSATTPATPGRDRRLPRARILRRRPEFLAIRLKGGTQSGTQLKLNWRKQPRQDRRMAIVVPKACGNAVVRNRIKRWVREGWRNLQSDLVVGSDSVWIARPSAGKAGSEILRKEMIRLYQRAGLWLGGS</sequence>
<accession>A0A0R2RMY4</accession>
<keyword evidence="4 6" id="KW-0378">Hydrolase</keyword>
<dbReference type="EC" id="3.1.26.5" evidence="6 7"/>
<reference evidence="8 9" key="1">
    <citation type="submission" date="2015-10" db="EMBL/GenBank/DDBJ databases">
        <title>Metagenome-Assembled Genomes uncover a global brackish microbiome.</title>
        <authorList>
            <person name="Hugerth L.W."/>
            <person name="Larsson J."/>
            <person name="Alneberg J."/>
            <person name="Lindh M.V."/>
            <person name="Legrand C."/>
            <person name="Pinhassi J."/>
            <person name="Andersson A.F."/>
        </authorList>
    </citation>
    <scope>NUCLEOTIDE SEQUENCE [LARGE SCALE GENOMIC DNA]</scope>
    <source>
        <strain evidence="8">BACL18 MAG-120507-bin52</strain>
    </source>
</reference>
<comment type="catalytic activity">
    <reaction evidence="6">
        <text>Endonucleolytic cleavage of RNA, removing 5'-extranucleotides from tRNA precursor.</text>
        <dbReference type="EC" id="3.1.26.5"/>
    </reaction>
</comment>
<dbReference type="Proteomes" id="UP000051269">
    <property type="component" value="Unassembled WGS sequence"/>
</dbReference>
<dbReference type="GO" id="GO:0042781">
    <property type="term" value="F:3'-tRNA processing endoribonuclease activity"/>
    <property type="evidence" value="ECO:0007669"/>
    <property type="project" value="TreeGrafter"/>
</dbReference>
<keyword evidence="1 6" id="KW-0819">tRNA processing</keyword>
<comment type="function">
    <text evidence="6">RNaseP catalyzes the removal of the 5'-leader sequence from pre-tRNA to produce the mature 5'-terminus. It can also cleave other RNA substrates such as 4.5S RNA. The protein component plays an auxiliary but essential role in vivo by binding to the 5'-leader sequence and broadening the substrate specificity of the ribozyme.</text>
</comment>
<evidence type="ECO:0000256" key="3">
    <source>
        <dbReference type="ARBA" id="ARBA00022759"/>
    </source>
</evidence>
<dbReference type="SUPFAM" id="SSF54211">
    <property type="entry name" value="Ribosomal protein S5 domain 2-like"/>
    <property type="match status" value="1"/>
</dbReference>